<dbReference type="RefSeq" id="WP_210048974.1">
    <property type="nucleotide sequence ID" value="NZ_JAGINX010000001.1"/>
</dbReference>
<feature type="domain" description="Mycothiol-dependent maleylpyruvate isomerase metal-binding" evidence="1">
    <location>
        <begin position="15"/>
        <end position="122"/>
    </location>
</feature>
<dbReference type="InterPro" id="IPR024344">
    <property type="entry name" value="MDMPI_metal-binding"/>
</dbReference>
<dbReference type="EMBL" id="JAGINX010000001">
    <property type="protein sequence ID" value="MBP2318578.1"/>
    <property type="molecule type" value="Genomic_DNA"/>
</dbReference>
<evidence type="ECO:0000313" key="2">
    <source>
        <dbReference type="EMBL" id="MBP2318578.1"/>
    </source>
</evidence>
<name>A0ABS4T3Z2_9MICC</name>
<dbReference type="InterPro" id="IPR034660">
    <property type="entry name" value="DinB/YfiT-like"/>
</dbReference>
<protein>
    <recommendedName>
        <fullName evidence="1">Mycothiol-dependent maleylpyruvate isomerase metal-binding domain-containing protein</fullName>
    </recommendedName>
</protein>
<reference evidence="2 3" key="1">
    <citation type="submission" date="2021-03" db="EMBL/GenBank/DDBJ databases">
        <title>Sequencing the genomes of 1000 actinobacteria strains.</title>
        <authorList>
            <person name="Klenk H.-P."/>
        </authorList>
    </citation>
    <scope>NUCLEOTIDE SEQUENCE [LARGE SCALE GENOMIC DNA]</scope>
    <source>
        <strain evidence="2 3">DSM 12544</strain>
    </source>
</reference>
<evidence type="ECO:0000313" key="3">
    <source>
        <dbReference type="Proteomes" id="UP001519331"/>
    </source>
</evidence>
<comment type="caution">
    <text evidence="2">The sequence shown here is derived from an EMBL/GenBank/DDBJ whole genome shotgun (WGS) entry which is preliminary data.</text>
</comment>
<gene>
    <name evidence="2" type="ORF">JOF45_001597</name>
</gene>
<sequence length="158" mass="17334">MEQMDHLSALASLQSRFTTELADADPSAPVPSCGSWTVAELADHLGSVHIWAASTCTDQLPESDEAGLTTMAERYAARADLLLSTLREVSPHQECTTRIGRGPARFWHRRQAHETLIHLWDLHTALALMLWGRADQDSVTVTGEASVVETFLTEALTP</sequence>
<dbReference type="SUPFAM" id="SSF109854">
    <property type="entry name" value="DinB/YfiT-like putative metalloenzymes"/>
    <property type="match status" value="1"/>
</dbReference>
<organism evidence="2 3">
    <name type="scientific">Nesterenkonia lacusekhoensis</name>
    <dbReference type="NCBI Taxonomy" id="150832"/>
    <lineage>
        <taxon>Bacteria</taxon>
        <taxon>Bacillati</taxon>
        <taxon>Actinomycetota</taxon>
        <taxon>Actinomycetes</taxon>
        <taxon>Micrococcales</taxon>
        <taxon>Micrococcaceae</taxon>
        <taxon>Nesterenkonia</taxon>
    </lineage>
</organism>
<dbReference type="PANTHER" id="PTHR40758">
    <property type="entry name" value="CONSERVED PROTEIN"/>
    <property type="match status" value="1"/>
</dbReference>
<dbReference type="Pfam" id="PF11716">
    <property type="entry name" value="MDMPI_N"/>
    <property type="match status" value="1"/>
</dbReference>
<keyword evidence="3" id="KW-1185">Reference proteome</keyword>
<evidence type="ECO:0000259" key="1">
    <source>
        <dbReference type="Pfam" id="PF11716"/>
    </source>
</evidence>
<dbReference type="Proteomes" id="UP001519331">
    <property type="component" value="Unassembled WGS sequence"/>
</dbReference>
<dbReference type="PANTHER" id="PTHR40758:SF1">
    <property type="entry name" value="CONSERVED PROTEIN"/>
    <property type="match status" value="1"/>
</dbReference>
<proteinExistence type="predicted"/>
<accession>A0ABS4T3Z2</accession>